<reference evidence="6 7" key="1">
    <citation type="journal article" date="2007" name="Science">
        <title>The Chlamydomonas genome reveals the evolution of key animal and plant functions.</title>
        <authorList>
            <person name="Merchant S.S."/>
            <person name="Prochnik S.E."/>
            <person name="Vallon O."/>
            <person name="Harris E.H."/>
            <person name="Karpowicz S.J."/>
            <person name="Witman G.B."/>
            <person name="Terry A."/>
            <person name="Salamov A."/>
            <person name="Fritz-Laylin L.K."/>
            <person name="Marechal-Drouard L."/>
            <person name="Marshall W.F."/>
            <person name="Qu L.H."/>
            <person name="Nelson D.R."/>
            <person name="Sanderfoot A.A."/>
            <person name="Spalding M.H."/>
            <person name="Kapitonov V.V."/>
            <person name="Ren Q."/>
            <person name="Ferris P."/>
            <person name="Lindquist E."/>
            <person name="Shapiro H."/>
            <person name="Lucas S.M."/>
            <person name="Grimwood J."/>
            <person name="Schmutz J."/>
            <person name="Cardol P."/>
            <person name="Cerutti H."/>
            <person name="Chanfreau G."/>
            <person name="Chen C.L."/>
            <person name="Cognat V."/>
            <person name="Croft M.T."/>
            <person name="Dent R."/>
            <person name="Dutcher S."/>
            <person name="Fernandez E."/>
            <person name="Fukuzawa H."/>
            <person name="Gonzalez-Ballester D."/>
            <person name="Gonzalez-Halphen D."/>
            <person name="Hallmann A."/>
            <person name="Hanikenne M."/>
            <person name="Hippler M."/>
            <person name="Inwood W."/>
            <person name="Jabbari K."/>
            <person name="Kalanon M."/>
            <person name="Kuras R."/>
            <person name="Lefebvre P.A."/>
            <person name="Lemaire S.D."/>
            <person name="Lobanov A.V."/>
            <person name="Lohr M."/>
            <person name="Manuell A."/>
            <person name="Meier I."/>
            <person name="Mets L."/>
            <person name="Mittag M."/>
            <person name="Mittelmeier T."/>
            <person name="Moroney J.V."/>
            <person name="Moseley J."/>
            <person name="Napoli C."/>
            <person name="Nedelcu A.M."/>
            <person name="Niyogi K."/>
            <person name="Novoselov S.V."/>
            <person name="Paulsen I.T."/>
            <person name="Pazour G."/>
            <person name="Purton S."/>
            <person name="Ral J.P."/>
            <person name="Riano-Pachon D.M."/>
            <person name="Riekhof W."/>
            <person name="Rymarquis L."/>
            <person name="Schroda M."/>
            <person name="Stern D."/>
            <person name="Umen J."/>
            <person name="Willows R."/>
            <person name="Wilson N."/>
            <person name="Zimmer S.L."/>
            <person name="Allmer J."/>
            <person name="Balk J."/>
            <person name="Bisova K."/>
            <person name="Chen C.J."/>
            <person name="Elias M."/>
            <person name="Gendler K."/>
            <person name="Hauser C."/>
            <person name="Lamb M.R."/>
            <person name="Ledford H."/>
            <person name="Long J.C."/>
            <person name="Minagawa J."/>
            <person name="Page M.D."/>
            <person name="Pan J."/>
            <person name="Pootakham W."/>
            <person name="Roje S."/>
            <person name="Rose A."/>
            <person name="Stahlberg E."/>
            <person name="Terauchi A.M."/>
            <person name="Yang P."/>
            <person name="Ball S."/>
            <person name="Bowler C."/>
            <person name="Dieckmann C.L."/>
            <person name="Gladyshev V.N."/>
            <person name="Green P."/>
            <person name="Jorgensen R."/>
            <person name="Mayfield S."/>
            <person name="Mueller-Roeber B."/>
            <person name="Rajamani S."/>
            <person name="Sayre R.T."/>
            <person name="Brokstein P."/>
            <person name="Dubchak I."/>
            <person name="Goodstein D."/>
            <person name="Hornick L."/>
            <person name="Huang Y.W."/>
            <person name="Jhaveri J."/>
            <person name="Luo Y."/>
            <person name="Martinez D."/>
            <person name="Ngau W.C."/>
            <person name="Otillar B."/>
            <person name="Poliakov A."/>
            <person name="Porter A."/>
            <person name="Szajkowski L."/>
            <person name="Werner G."/>
            <person name="Zhou K."/>
            <person name="Grigoriev I.V."/>
            <person name="Rokhsar D.S."/>
            <person name="Grossman A.R."/>
        </authorList>
    </citation>
    <scope>NUCLEOTIDE SEQUENCE [LARGE SCALE GENOMIC DNA]</scope>
    <source>
        <strain evidence="7">CC-503</strain>
    </source>
</reference>
<feature type="compositionally biased region" description="Gly residues" evidence="4">
    <location>
        <begin position="606"/>
        <end position="624"/>
    </location>
</feature>
<dbReference type="GO" id="GO:0015031">
    <property type="term" value="P:protein transport"/>
    <property type="evidence" value="ECO:0007669"/>
    <property type="project" value="UniProtKB-KW"/>
</dbReference>
<proteinExistence type="inferred from homology"/>
<evidence type="ECO:0000313" key="6">
    <source>
        <dbReference type="EMBL" id="PNW87811.1"/>
    </source>
</evidence>
<evidence type="ECO:0000256" key="4">
    <source>
        <dbReference type="SAM" id="MobiDB-lite"/>
    </source>
</evidence>
<feature type="compositionally biased region" description="Low complexity" evidence="4">
    <location>
        <begin position="1522"/>
        <end position="1532"/>
    </location>
</feature>
<feature type="region of interest" description="Disordered" evidence="4">
    <location>
        <begin position="213"/>
        <end position="237"/>
    </location>
</feature>
<keyword evidence="3" id="KW-0653">Protein transport</keyword>
<feature type="compositionally biased region" description="Low complexity" evidence="4">
    <location>
        <begin position="1069"/>
        <end position="1078"/>
    </location>
</feature>
<dbReference type="EMBL" id="CM008962">
    <property type="protein sequence ID" value="PNW87811.1"/>
    <property type="molecule type" value="Genomic_DNA"/>
</dbReference>
<protein>
    <recommendedName>
        <fullName evidence="3">Exocyst complex component Sec8</fullName>
    </recommendedName>
</protein>
<feature type="compositionally biased region" description="Gly residues" evidence="4">
    <location>
        <begin position="222"/>
        <end position="237"/>
    </location>
</feature>
<dbReference type="GeneID" id="5725900"/>
<dbReference type="Pfam" id="PF04048">
    <property type="entry name" value="Sec8_N"/>
    <property type="match status" value="1"/>
</dbReference>
<feature type="region of interest" description="Disordered" evidence="4">
    <location>
        <begin position="599"/>
        <end position="624"/>
    </location>
</feature>
<feature type="compositionally biased region" description="Gly residues" evidence="4">
    <location>
        <begin position="319"/>
        <end position="349"/>
    </location>
</feature>
<dbReference type="GO" id="GO:0006904">
    <property type="term" value="P:vesicle docking involved in exocytosis"/>
    <property type="evidence" value="ECO:0007669"/>
    <property type="project" value="InterPro"/>
</dbReference>
<feature type="region of interest" description="Disordered" evidence="4">
    <location>
        <begin position="530"/>
        <end position="559"/>
    </location>
</feature>
<dbReference type="InParanoid" id="A0A2K3E4T8"/>
<dbReference type="InterPro" id="IPR039682">
    <property type="entry name" value="Sec8/EXOC4"/>
</dbReference>
<evidence type="ECO:0000313" key="7">
    <source>
        <dbReference type="Proteomes" id="UP000006906"/>
    </source>
</evidence>
<feature type="region of interest" description="Disordered" evidence="4">
    <location>
        <begin position="305"/>
        <end position="349"/>
    </location>
</feature>
<dbReference type="ExpressionAtlas" id="A0A2K3E4T8">
    <property type="expression patterns" value="baseline"/>
</dbReference>
<feature type="region of interest" description="Disordered" evidence="4">
    <location>
        <begin position="660"/>
        <end position="716"/>
    </location>
</feature>
<evidence type="ECO:0000256" key="3">
    <source>
        <dbReference type="RuleBase" id="RU367079"/>
    </source>
</evidence>
<feature type="region of interest" description="Disordered" evidence="4">
    <location>
        <begin position="259"/>
        <end position="280"/>
    </location>
</feature>
<comment type="function">
    <text evidence="3">Component of the exocyst complex involved in the docking of exocytic vesicles with fusion sites on the plasma membrane.</text>
</comment>
<keyword evidence="1 3" id="KW-0813">Transport</keyword>
<dbReference type="PANTHER" id="PTHR14146:SF0">
    <property type="entry name" value="EXOCYST COMPLEX COMPONENT 4"/>
    <property type="match status" value="1"/>
</dbReference>
<dbReference type="Gramene" id="PNW87811">
    <property type="protein sequence ID" value="PNW87811"/>
    <property type="gene ID" value="CHLRE_01g003050v5"/>
</dbReference>
<dbReference type="GO" id="GO:0006612">
    <property type="term" value="P:protein targeting to membrane"/>
    <property type="evidence" value="ECO:0007669"/>
    <property type="project" value="UniProtKB-UniRule"/>
</dbReference>
<organism evidence="6 7">
    <name type="scientific">Chlamydomonas reinhardtii</name>
    <name type="common">Chlamydomonas smithii</name>
    <dbReference type="NCBI Taxonomy" id="3055"/>
    <lineage>
        <taxon>Eukaryota</taxon>
        <taxon>Viridiplantae</taxon>
        <taxon>Chlorophyta</taxon>
        <taxon>core chlorophytes</taxon>
        <taxon>Chlorophyceae</taxon>
        <taxon>CS clade</taxon>
        <taxon>Chlamydomonadales</taxon>
        <taxon>Chlamydomonadaceae</taxon>
        <taxon>Chlamydomonas</taxon>
    </lineage>
</organism>
<keyword evidence="2 3" id="KW-0268">Exocytosis</keyword>
<dbReference type="STRING" id="3055.A0A2K3E4T8"/>
<keyword evidence="7" id="KW-1185">Reference proteome</keyword>
<accession>A0A2K3E4T8</accession>
<feature type="domain" description="Exocyst complex component Sec8 N-terminal" evidence="5">
    <location>
        <begin position="51"/>
        <end position="150"/>
    </location>
</feature>
<dbReference type="FunCoup" id="A0A2K3E4T8">
    <property type="interactions" value="2096"/>
</dbReference>
<evidence type="ECO:0000259" key="5">
    <source>
        <dbReference type="Pfam" id="PF04048"/>
    </source>
</evidence>
<feature type="region of interest" description="Disordered" evidence="4">
    <location>
        <begin position="1138"/>
        <end position="1175"/>
    </location>
</feature>
<feature type="compositionally biased region" description="Gly residues" evidence="4">
    <location>
        <begin position="1533"/>
        <end position="1545"/>
    </location>
</feature>
<gene>
    <name evidence="6" type="ORF">CHLRE_01g003050v5</name>
</gene>
<dbReference type="GO" id="GO:0006893">
    <property type="term" value="P:Golgi to plasma membrane transport"/>
    <property type="evidence" value="ECO:0000318"/>
    <property type="project" value="GO_Central"/>
</dbReference>
<dbReference type="KEGG" id="cre:CHLRE_01g003050v5"/>
<dbReference type="GO" id="GO:0090522">
    <property type="term" value="P:vesicle tethering involved in exocytosis"/>
    <property type="evidence" value="ECO:0007669"/>
    <property type="project" value="UniProtKB-UniRule"/>
</dbReference>
<dbReference type="InterPro" id="IPR007191">
    <property type="entry name" value="Sec8_exocyst_N"/>
</dbReference>
<dbReference type="OrthoDB" id="272977at2759"/>
<comment type="similarity">
    <text evidence="3">Belongs to the SEC8 family.</text>
</comment>
<sequence>MAVQPPPDSVVDWEAVDEEIKSVPSEYREPRFYPLKHVVEVFSSADPQGLTQELRDTSERLGAQLDAVVEGYHTGFARSIQNYSQILALFAESKEQVDAMKHSLADAAKQLGAHSRFMSTQWRKTVSLESSLRLLADIRTVVEVPGRVDTALAEKDWPRAVSCLLEGATLMAHAELRRVGALRKLRSDMVTLAGWIQDQMVDELSQRIYSGARASTSAPSGGDAGGSSGAGTGGGGKAADLAAKLGALESARTRRAGGMLLLPGKEAAPQPGWRRKGQEPAYKLVTDTLRSSRTASTELRGALSLGTAGALPPGPGPGPGNGAGPGGGAGAAAGGRGAAGPGKGPGAGAGAGVAVTGGGGGGGGGGGDITVDIEGAMRHVTTRELVACLAQVDGVGDAKSFVARQARSEMRKLIRRSIDAFLAQAASGLEGRGLGLIAGELLAPAGGGNGGGGGAGGGSGLGASSASLSPVVRVLAQRLVMHVAGACLQALGRMQHVLAELAAAPATTQSSALDVLGSLRVAAAGGGGGGGIAGPPLGDGSPRSRRGNRNPGGGGLTARERAAYLREEYGRMWDALQEELQQLLGEVLQSGAAAHRRPGAAAARVGAGGGGDGKGPGGGGGGGGGRVGGVRGLLSDLNPVHFLEQLSALAERTADFAENALGGNLSMPPAPNKPSPSKGPSGRGTAAAGTSAAHGQQQHPHQQHAAAAAAAAQRPPRRNLNSKLTFGFDITVPGLAAGDSTQIWGGMVLRGADGDGAGYGPLVSRALGERPGSVYLLAQVYLPAVRLVARAEELLRLPPDLAAVGEGGGKGGGGGGGAAGPGGGVVVGSWLQHWLEEVALEQLLPQVWVELRGRCTAALDDAEAFRPQVGFSAAAAASLAERSAAADAAAEGAAAAAANGSASSAAAASAAAAAASPPAMAPRAVVPLARFLEGVLRELVGGAAALPPFTGAFLAMAERILDRMLGAFAHMVRLVSADCPSVRLVGRSDVCLAMAAETDALLLREPVAFAPQPYALPGSGPGPGAGGGVSATELVAFVVSLRTQERPLLVPASLRPLSSGAGGGGGHRGPAPGFGADGDAAEAELHYLAMRERPQPAERLLLGQGSPDRAIQLAALSESLDYVAEAVVRLSATGVGAAGAGGAQQQPAGAAGGRGLGKQRTRGRQQQDEAAGSGAGSVPELLLPVVQSYKALSGHCSRLLRLEALMLVAAHLAPVAAASHLLDEDEALELPASLGSLTRTCLRASEELAPFLQPAKRAYVFGPLAAATARGMMWLLPAIHDINGLGVERMIRALTVMQPPLTSLVAIAPGTANAAAAGGAGKGGAAGAAATASAAEAAAAAAAAATAWPPVSGTGPSAGVMAALLMQPESRAGERSRVWDRSRGYYGLLLVPPDEVVRAAGERPGRFAYAEWMALLQARVPGRTVTDVGLGALQRCLDRAYGLTPGAKMAEVMGAVVGAVQAPAERLGDALLEGLAAGKDSVLEALVAGRDGLVAGVRVPAQTLQRVFRKIGAGAAAAARAGRGKRQQAAEGQGQGQGQQGAGGE</sequence>
<name>A0A2K3E4T8_CHLRE</name>
<dbReference type="Proteomes" id="UP000006906">
    <property type="component" value="Chromosome 1"/>
</dbReference>
<dbReference type="PANTHER" id="PTHR14146">
    <property type="entry name" value="EXOCYST COMPLEX COMPONENT 4"/>
    <property type="match status" value="1"/>
</dbReference>
<evidence type="ECO:0000256" key="2">
    <source>
        <dbReference type="ARBA" id="ARBA00022483"/>
    </source>
</evidence>
<feature type="region of interest" description="Disordered" evidence="4">
    <location>
        <begin position="1522"/>
        <end position="1545"/>
    </location>
</feature>
<feature type="compositionally biased region" description="Low complexity" evidence="4">
    <location>
        <begin position="675"/>
        <end position="713"/>
    </location>
</feature>
<dbReference type="GO" id="GO:0000145">
    <property type="term" value="C:exocyst"/>
    <property type="evidence" value="ECO:0000318"/>
    <property type="project" value="GO_Central"/>
</dbReference>
<dbReference type="RefSeq" id="XP_042928050.1">
    <property type="nucleotide sequence ID" value="XM_043058136.1"/>
</dbReference>
<evidence type="ECO:0000256" key="1">
    <source>
        <dbReference type="ARBA" id="ARBA00022448"/>
    </source>
</evidence>
<dbReference type="GO" id="GO:0006887">
    <property type="term" value="P:exocytosis"/>
    <property type="evidence" value="ECO:0000318"/>
    <property type="project" value="GO_Central"/>
</dbReference>
<feature type="region of interest" description="Disordered" evidence="4">
    <location>
        <begin position="1059"/>
        <end position="1078"/>
    </location>
</feature>